<evidence type="ECO:0000313" key="3">
    <source>
        <dbReference type="Proteomes" id="UP001352852"/>
    </source>
</evidence>
<proteinExistence type="predicted"/>
<sequence length="170" mass="18843">FGSLPCLAQPCPCNVKSTSCIDLSVSEPRPPSRPRLLLKAPTLAEMEEMNISEEEESPDNGEMRRTESSPTPLKRDRSFSEQDLAFLRRDILPSLSESAQLGETVRPRDVRPRSRTLTGAGPPPHHRASFPIHGWVPPSPARLSLSSVDEATECPKTTSDSRNGDQWMVR</sequence>
<feature type="compositionally biased region" description="Basic and acidic residues" evidence="1">
    <location>
        <begin position="61"/>
        <end position="91"/>
    </location>
</feature>
<feature type="region of interest" description="Disordered" evidence="1">
    <location>
        <begin position="23"/>
        <end position="170"/>
    </location>
</feature>
<feature type="compositionally biased region" description="Polar residues" evidence="1">
    <location>
        <begin position="144"/>
        <end position="161"/>
    </location>
</feature>
<evidence type="ECO:0000256" key="1">
    <source>
        <dbReference type="SAM" id="MobiDB-lite"/>
    </source>
</evidence>
<protein>
    <submittedName>
        <fullName evidence="2">Uncharacterized protein</fullName>
    </submittedName>
</protein>
<keyword evidence="3" id="KW-1185">Reference proteome</keyword>
<name>A0ABU7DF88_9TELE</name>
<feature type="compositionally biased region" description="Acidic residues" evidence="1">
    <location>
        <begin position="45"/>
        <end position="59"/>
    </location>
</feature>
<reference evidence="2 3" key="1">
    <citation type="submission" date="2021-06" db="EMBL/GenBank/DDBJ databases">
        <authorList>
            <person name="Palmer J.M."/>
        </authorList>
    </citation>
    <scope>NUCLEOTIDE SEQUENCE [LARGE SCALE GENOMIC DNA]</scope>
    <source>
        <strain evidence="2 3">CL_MEX2019</strain>
        <tissue evidence="2">Muscle</tissue>
    </source>
</reference>
<dbReference type="PANTHER" id="PTHR21345:SF5">
    <property type="entry name" value="PROTEIN SPIRE HOMOLOG 2"/>
    <property type="match status" value="1"/>
</dbReference>
<dbReference type="InterPro" id="IPR029901">
    <property type="entry name" value="Spire"/>
</dbReference>
<dbReference type="EMBL" id="JAHUTJ010020555">
    <property type="protein sequence ID" value="MED6272353.1"/>
    <property type="molecule type" value="Genomic_DNA"/>
</dbReference>
<dbReference type="Proteomes" id="UP001352852">
    <property type="component" value="Unassembled WGS sequence"/>
</dbReference>
<evidence type="ECO:0000313" key="2">
    <source>
        <dbReference type="EMBL" id="MED6272353.1"/>
    </source>
</evidence>
<feature type="non-terminal residue" evidence="2">
    <location>
        <position position="1"/>
    </location>
</feature>
<dbReference type="PANTHER" id="PTHR21345">
    <property type="entry name" value="SPIRE"/>
    <property type="match status" value="1"/>
</dbReference>
<gene>
    <name evidence="2" type="ORF">CHARACLAT_029445</name>
</gene>
<organism evidence="2 3">
    <name type="scientific">Characodon lateralis</name>
    <dbReference type="NCBI Taxonomy" id="208331"/>
    <lineage>
        <taxon>Eukaryota</taxon>
        <taxon>Metazoa</taxon>
        <taxon>Chordata</taxon>
        <taxon>Craniata</taxon>
        <taxon>Vertebrata</taxon>
        <taxon>Euteleostomi</taxon>
        <taxon>Actinopterygii</taxon>
        <taxon>Neopterygii</taxon>
        <taxon>Teleostei</taxon>
        <taxon>Neoteleostei</taxon>
        <taxon>Acanthomorphata</taxon>
        <taxon>Ovalentaria</taxon>
        <taxon>Atherinomorphae</taxon>
        <taxon>Cyprinodontiformes</taxon>
        <taxon>Goodeidae</taxon>
        <taxon>Characodon</taxon>
    </lineage>
</organism>
<comment type="caution">
    <text evidence="2">The sequence shown here is derived from an EMBL/GenBank/DDBJ whole genome shotgun (WGS) entry which is preliminary data.</text>
</comment>
<accession>A0ABU7DF88</accession>